<dbReference type="EMBL" id="JBEZVE010000012">
    <property type="protein sequence ID" value="MEU3783370.1"/>
    <property type="molecule type" value="Genomic_DNA"/>
</dbReference>
<dbReference type="RefSeq" id="WP_361704476.1">
    <property type="nucleotide sequence ID" value="NZ_JBEZVE010000012.1"/>
</dbReference>
<feature type="compositionally biased region" description="Low complexity" evidence="1">
    <location>
        <begin position="165"/>
        <end position="174"/>
    </location>
</feature>
<evidence type="ECO:0000313" key="2">
    <source>
        <dbReference type="EMBL" id="MEU3783370.1"/>
    </source>
</evidence>
<evidence type="ECO:0000313" key="3">
    <source>
        <dbReference type="Proteomes" id="UP001550739"/>
    </source>
</evidence>
<reference evidence="2 3" key="1">
    <citation type="submission" date="2024-06" db="EMBL/GenBank/DDBJ databases">
        <title>The Natural Products Discovery Center: Release of the First 8490 Sequenced Strains for Exploring Actinobacteria Biosynthetic Diversity.</title>
        <authorList>
            <person name="Kalkreuter E."/>
            <person name="Kautsar S.A."/>
            <person name="Yang D."/>
            <person name="Bader C.D."/>
            <person name="Teijaro C.N."/>
            <person name="Fluegel L."/>
            <person name="Davis C.M."/>
            <person name="Simpson J.R."/>
            <person name="Lauterbach L."/>
            <person name="Steele A.D."/>
            <person name="Gui C."/>
            <person name="Meng S."/>
            <person name="Li G."/>
            <person name="Viehrig K."/>
            <person name="Ye F."/>
            <person name="Su P."/>
            <person name="Kiefer A.F."/>
            <person name="Nichols A."/>
            <person name="Cepeda A.J."/>
            <person name="Yan W."/>
            <person name="Fan B."/>
            <person name="Jiang Y."/>
            <person name="Adhikari A."/>
            <person name="Zheng C.-J."/>
            <person name="Schuster L."/>
            <person name="Cowan T.M."/>
            <person name="Smanski M.J."/>
            <person name="Chevrette M.G."/>
            <person name="De Carvalho L.P.S."/>
            <person name="Shen B."/>
        </authorList>
    </citation>
    <scope>NUCLEOTIDE SEQUENCE [LARGE SCALE GENOMIC DNA]</scope>
    <source>
        <strain evidence="2 3">NPDC033843</strain>
    </source>
</reference>
<protein>
    <submittedName>
        <fullName evidence="2">Uncharacterized protein</fullName>
    </submittedName>
</protein>
<name>A0ABV2ZLE6_9ACTN</name>
<evidence type="ECO:0000256" key="1">
    <source>
        <dbReference type="SAM" id="MobiDB-lite"/>
    </source>
</evidence>
<dbReference type="Proteomes" id="UP001550739">
    <property type="component" value="Unassembled WGS sequence"/>
</dbReference>
<sequence>MKPEGKEPDKKPQTIDLSSFKQFVTNIAEHLGEGWQLDTDNTSGPVAFLTHPAGHYIGLRRLWRGQAVQTWAIGVPPREYANEDDAKVMTANAAHLTEGHRYNAGVTFTHTSPSAATAKNIRTRLLPAYDGKRPPLRAFPKKPTRPKSTQRPARRPRKKAEPAPRETTTAAATRPRARKRKPKPPASPTSD</sequence>
<comment type="caution">
    <text evidence="2">The sequence shown here is derived from an EMBL/GenBank/DDBJ whole genome shotgun (WGS) entry which is preliminary data.</text>
</comment>
<proteinExistence type="predicted"/>
<accession>A0ABV2ZLE6</accession>
<keyword evidence="3" id="KW-1185">Reference proteome</keyword>
<organism evidence="2 3">
    <name type="scientific">Streptomyces sp. 900129855</name>
    <dbReference type="NCBI Taxonomy" id="3155129"/>
    <lineage>
        <taxon>Bacteria</taxon>
        <taxon>Bacillati</taxon>
        <taxon>Actinomycetota</taxon>
        <taxon>Actinomycetes</taxon>
        <taxon>Kitasatosporales</taxon>
        <taxon>Streptomycetaceae</taxon>
        <taxon>Streptomyces</taxon>
    </lineage>
</organism>
<gene>
    <name evidence="2" type="ORF">AB0E89_22955</name>
</gene>
<feature type="region of interest" description="Disordered" evidence="1">
    <location>
        <begin position="126"/>
        <end position="191"/>
    </location>
</feature>